<dbReference type="GeneID" id="25401642"/>
<feature type="transmembrane region" description="Helical" evidence="1">
    <location>
        <begin position="41"/>
        <end position="58"/>
    </location>
</feature>
<sequence length="211" mass="24193">MLAGFTDYQSREVDDKVWIIGSLIIAPLLLLEFLSETIQLVLYAVSIITILLVAILALKFKLVGEADIIALIFISFAEPPSLRNILTLVPPATIVILAGILSMGYIAYNVYYNWRNRATFPERTPLYLKIIAYMTMRMITSREYEEKRYMYTPANPLDPSFITKTDQSMETPTTEKFWAVVLLPYVTLLAIAFLIYIVLYYSYTFTFFSKG</sequence>
<dbReference type="HOGENOM" id="CLU_1286409_0_0_2"/>
<protein>
    <submittedName>
        <fullName evidence="2">Uncharacterized protein</fullName>
    </submittedName>
</protein>
<gene>
    <name evidence="2" type="ORF">MA03_05385</name>
</gene>
<feature type="transmembrane region" description="Helical" evidence="1">
    <location>
        <begin position="177"/>
        <end position="203"/>
    </location>
</feature>
<keyword evidence="1" id="KW-0812">Transmembrane</keyword>
<evidence type="ECO:0000313" key="3">
    <source>
        <dbReference type="Proteomes" id="UP000067434"/>
    </source>
</evidence>
<dbReference type="Gene3D" id="1.20.120.1220">
    <property type="match status" value="1"/>
</dbReference>
<keyword evidence="3" id="KW-1185">Reference proteome</keyword>
<dbReference type="PATRIC" id="fig|1550241.5.peg.1132"/>
<dbReference type="RefSeq" id="WP_052884290.1">
    <property type="nucleotide sequence ID" value="NZ_CP009961.1"/>
</dbReference>
<keyword evidence="1" id="KW-1133">Transmembrane helix</keyword>
<accession>A0A0F7FHN2</accession>
<name>A0A0F7FHN2_9CREN</name>
<feature type="transmembrane region" description="Helical" evidence="1">
    <location>
        <begin position="85"/>
        <end position="108"/>
    </location>
</feature>
<feature type="transmembrane region" description="Helical" evidence="1">
    <location>
        <begin position="17"/>
        <end position="34"/>
    </location>
</feature>
<evidence type="ECO:0000313" key="2">
    <source>
        <dbReference type="EMBL" id="AKG38814.1"/>
    </source>
</evidence>
<dbReference type="EMBL" id="CP009961">
    <property type="protein sequence ID" value="AKG38814.1"/>
    <property type="molecule type" value="Genomic_DNA"/>
</dbReference>
<keyword evidence="1" id="KW-0472">Membrane</keyword>
<dbReference type="STRING" id="1550241.MA03_05385"/>
<dbReference type="KEGG" id="thf:MA03_05385"/>
<evidence type="ECO:0000256" key="1">
    <source>
        <dbReference type="SAM" id="Phobius"/>
    </source>
</evidence>
<dbReference type="Proteomes" id="UP000067434">
    <property type="component" value="Chromosome"/>
</dbReference>
<dbReference type="AlphaFoldDB" id="A0A0F7FHN2"/>
<organism evidence="2 3">
    <name type="scientific">Infirmifilum uzonense</name>
    <dbReference type="NCBI Taxonomy" id="1550241"/>
    <lineage>
        <taxon>Archaea</taxon>
        <taxon>Thermoproteota</taxon>
        <taxon>Thermoprotei</taxon>
        <taxon>Thermofilales</taxon>
        <taxon>Thermofilaceae</taxon>
        <taxon>Infirmifilum</taxon>
    </lineage>
</organism>
<proteinExistence type="predicted"/>
<reference evidence="2 3" key="1">
    <citation type="journal article" date="2015" name="Stand. Genomic Sci.">
        <title>Complete genome sequence of and proposal of Thermofilum uzonense sp. nov. a novel hyperthermophilic crenarchaeon and emended description of the genus Thermofilum.</title>
        <authorList>
            <person name="Toshchakov S.V."/>
            <person name="Korzhenkov A.A."/>
            <person name="Samarov N.I."/>
            <person name="Mazunin I.O."/>
            <person name="Mozhey O.I."/>
            <person name="Shmyr I.S."/>
            <person name="Derbikova K.S."/>
            <person name="Taranov E.A."/>
            <person name="Dominova I.N."/>
            <person name="Bonch-Osmolovskaya E.A."/>
            <person name="Patrushev M.V."/>
            <person name="Podosokorskaya O.A."/>
            <person name="Kublanov I.V."/>
        </authorList>
    </citation>
    <scope>NUCLEOTIDE SEQUENCE [LARGE SCALE GENOMIC DNA]</scope>
    <source>
        <strain evidence="2 3">1807-2</strain>
    </source>
</reference>